<dbReference type="EMBL" id="NESQ01000043">
    <property type="protein sequence ID" value="PUU81538.1"/>
    <property type="molecule type" value="Genomic_DNA"/>
</dbReference>
<dbReference type="OrthoDB" id="274752at2759"/>
<gene>
    <name evidence="4" type="ORF">B9Z19DRAFT_590242</name>
</gene>
<evidence type="ECO:0000313" key="5">
    <source>
        <dbReference type="Proteomes" id="UP000244722"/>
    </source>
</evidence>
<dbReference type="GO" id="GO:0006412">
    <property type="term" value="P:translation"/>
    <property type="evidence" value="ECO:0007669"/>
    <property type="project" value="InterPro"/>
</dbReference>
<comment type="caution">
    <text evidence="4">The sequence shown here is derived from an EMBL/GenBank/DDBJ whole genome shotgun (WGS) entry which is preliminary data.</text>
</comment>
<keyword evidence="2" id="KW-0689">Ribosomal protein</keyword>
<dbReference type="InterPro" id="IPR012340">
    <property type="entry name" value="NA-bd_OB-fold"/>
</dbReference>
<evidence type="ECO:0000313" key="4">
    <source>
        <dbReference type="EMBL" id="PUU81538.1"/>
    </source>
</evidence>
<keyword evidence="5" id="KW-1185">Reference proteome</keyword>
<dbReference type="SUPFAM" id="SSF50249">
    <property type="entry name" value="Nucleic acid-binding proteins"/>
    <property type="match status" value="1"/>
</dbReference>
<name>A0A2T7A1C9_TUBBO</name>
<protein>
    <recommendedName>
        <fullName evidence="6">Ribosomal protein S17-domain-containing protein</fullName>
    </recommendedName>
</protein>
<sequence>MPIGIVTATGRCAKTIRVRVPGLIWNSHIRKKYPHYTHHLVHDGAEACVEGDCVRILEGYVTSKRKNHIVAEIISPIRTGFERKQLESVEEWVGKREARRADKVLRKGCLKVGVLEAEGAMGGMIIYFCCLLLENL</sequence>
<organism evidence="4 5">
    <name type="scientific">Tuber borchii</name>
    <name type="common">White truffle</name>
    <dbReference type="NCBI Taxonomy" id="42251"/>
    <lineage>
        <taxon>Eukaryota</taxon>
        <taxon>Fungi</taxon>
        <taxon>Dikarya</taxon>
        <taxon>Ascomycota</taxon>
        <taxon>Pezizomycotina</taxon>
        <taxon>Pezizomycetes</taxon>
        <taxon>Pezizales</taxon>
        <taxon>Tuberaceae</taxon>
        <taxon>Tuber</taxon>
    </lineage>
</organism>
<proteinExistence type="inferred from homology"/>
<evidence type="ECO:0000256" key="1">
    <source>
        <dbReference type="ARBA" id="ARBA00010254"/>
    </source>
</evidence>
<dbReference type="Pfam" id="PF00366">
    <property type="entry name" value="Ribosomal_S17"/>
    <property type="match status" value="1"/>
</dbReference>
<reference evidence="4 5" key="1">
    <citation type="submission" date="2017-04" db="EMBL/GenBank/DDBJ databases">
        <title>Draft genome sequence of Tuber borchii Vittad., a whitish edible truffle.</title>
        <authorList>
            <consortium name="DOE Joint Genome Institute"/>
            <person name="Murat C."/>
            <person name="Kuo A."/>
            <person name="Barry K.W."/>
            <person name="Clum A."/>
            <person name="Dockter R.B."/>
            <person name="Fauchery L."/>
            <person name="Iotti M."/>
            <person name="Kohler A."/>
            <person name="Labutti K."/>
            <person name="Lindquist E.A."/>
            <person name="Lipzen A."/>
            <person name="Ohm R.A."/>
            <person name="Wang M."/>
            <person name="Grigoriev I.V."/>
            <person name="Zambonelli A."/>
            <person name="Martin F.M."/>
        </authorList>
    </citation>
    <scope>NUCLEOTIDE SEQUENCE [LARGE SCALE GENOMIC DNA]</scope>
    <source>
        <strain evidence="4 5">Tbo3840</strain>
    </source>
</reference>
<dbReference type="STRING" id="42251.A0A2T7A1C9"/>
<evidence type="ECO:0000256" key="2">
    <source>
        <dbReference type="ARBA" id="ARBA00022980"/>
    </source>
</evidence>
<evidence type="ECO:0000256" key="3">
    <source>
        <dbReference type="ARBA" id="ARBA00023274"/>
    </source>
</evidence>
<keyword evidence="3" id="KW-0687">Ribonucleoprotein</keyword>
<evidence type="ECO:0008006" key="6">
    <source>
        <dbReference type="Google" id="ProtNLM"/>
    </source>
</evidence>
<dbReference type="AlphaFoldDB" id="A0A2T7A1C9"/>
<dbReference type="InterPro" id="IPR000266">
    <property type="entry name" value="Ribosomal_uS17"/>
</dbReference>
<dbReference type="GO" id="GO:1990904">
    <property type="term" value="C:ribonucleoprotein complex"/>
    <property type="evidence" value="ECO:0007669"/>
    <property type="project" value="UniProtKB-KW"/>
</dbReference>
<comment type="similarity">
    <text evidence="1">Belongs to the universal ribosomal protein uS17 family.</text>
</comment>
<dbReference type="GO" id="GO:0005840">
    <property type="term" value="C:ribosome"/>
    <property type="evidence" value="ECO:0007669"/>
    <property type="project" value="UniProtKB-KW"/>
</dbReference>
<dbReference type="Proteomes" id="UP000244722">
    <property type="component" value="Unassembled WGS sequence"/>
</dbReference>
<accession>A0A2T7A1C9</accession>
<dbReference type="GO" id="GO:0003735">
    <property type="term" value="F:structural constituent of ribosome"/>
    <property type="evidence" value="ECO:0007669"/>
    <property type="project" value="InterPro"/>
</dbReference>
<dbReference type="Gene3D" id="2.40.50.140">
    <property type="entry name" value="Nucleic acid-binding proteins"/>
    <property type="match status" value="1"/>
</dbReference>